<dbReference type="SUPFAM" id="SSF63712">
    <property type="entry name" value="Nicotinic receptor ligand binding domain-like"/>
    <property type="match status" value="1"/>
</dbReference>
<dbReference type="Pfam" id="PF02931">
    <property type="entry name" value="Neur_chan_LBD"/>
    <property type="match status" value="1"/>
</dbReference>
<evidence type="ECO:0000256" key="1">
    <source>
        <dbReference type="ARBA" id="ARBA00004141"/>
    </source>
</evidence>
<dbReference type="Proteomes" id="UP001217089">
    <property type="component" value="Unassembled WGS sequence"/>
</dbReference>
<evidence type="ECO:0000313" key="8">
    <source>
        <dbReference type="EMBL" id="KAJ8317285.1"/>
    </source>
</evidence>
<evidence type="ECO:0000259" key="7">
    <source>
        <dbReference type="Pfam" id="PF02932"/>
    </source>
</evidence>
<evidence type="ECO:0000256" key="3">
    <source>
        <dbReference type="ARBA" id="ARBA00022989"/>
    </source>
</evidence>
<reference evidence="8 9" key="1">
    <citation type="submission" date="2022-12" db="EMBL/GenBank/DDBJ databases">
        <title>Chromosome-level genome of Tegillarca granosa.</title>
        <authorList>
            <person name="Kim J."/>
        </authorList>
    </citation>
    <scope>NUCLEOTIDE SEQUENCE [LARGE SCALE GENOMIC DNA]</scope>
    <source>
        <strain evidence="8">Teg-2019</strain>
        <tissue evidence="8">Adductor muscle</tissue>
    </source>
</reference>
<comment type="caution">
    <text evidence="8">The sequence shown here is derived from an EMBL/GenBank/DDBJ whole genome shotgun (WGS) entry which is preliminary data.</text>
</comment>
<sequence>MEQEDHMSLNVTSMTVKDLTVLGDHEILVLVYSNGRVFWPPGTFDKTICHCDVTYFPFDTQTCDILLTTWTYGKDDILLLFDSKPIEMGFFLPNGEWEYRKYSTAILDSFWNGVAVRQLKYSFTFRRRPLFHVLISLIPLMLLSFISVITFRLPVESGERIGFCLTNLLAFALYLTLVASYIPTTSYTTSFLCT</sequence>
<accession>A0ABQ9FJ18</accession>
<keyword evidence="4 5" id="KW-0472">Membrane</keyword>
<dbReference type="InterPro" id="IPR006201">
    <property type="entry name" value="Neur_channel"/>
</dbReference>
<dbReference type="Pfam" id="PF02932">
    <property type="entry name" value="Neur_chan_memb"/>
    <property type="match status" value="1"/>
</dbReference>
<evidence type="ECO:0000259" key="6">
    <source>
        <dbReference type="Pfam" id="PF02931"/>
    </source>
</evidence>
<evidence type="ECO:0000256" key="5">
    <source>
        <dbReference type="SAM" id="Phobius"/>
    </source>
</evidence>
<dbReference type="CDD" id="cd19051">
    <property type="entry name" value="LGIC_TM_cation"/>
    <property type="match status" value="1"/>
</dbReference>
<dbReference type="Gene3D" id="2.70.170.10">
    <property type="entry name" value="Neurotransmitter-gated ion-channel ligand-binding domain"/>
    <property type="match status" value="1"/>
</dbReference>
<protein>
    <recommendedName>
        <fullName evidence="10">Neurotransmitter-gated ion-channel ligand-binding domain-containing protein</fullName>
    </recommendedName>
</protein>
<comment type="subcellular location">
    <subcellularLocation>
        <location evidence="1">Membrane</location>
        <topology evidence="1">Multi-pass membrane protein</topology>
    </subcellularLocation>
</comment>
<feature type="domain" description="Neurotransmitter-gated ion-channel ligand-binding" evidence="6">
    <location>
        <begin position="25"/>
        <end position="129"/>
    </location>
</feature>
<name>A0ABQ9FJ18_TEGGR</name>
<dbReference type="InterPro" id="IPR036734">
    <property type="entry name" value="Neur_chan_lig-bd_sf"/>
</dbReference>
<evidence type="ECO:0008006" key="10">
    <source>
        <dbReference type="Google" id="ProtNLM"/>
    </source>
</evidence>
<dbReference type="InterPro" id="IPR038050">
    <property type="entry name" value="Neuro_actylchol_rec"/>
</dbReference>
<keyword evidence="2 5" id="KW-0812">Transmembrane</keyword>
<feature type="transmembrane region" description="Helical" evidence="5">
    <location>
        <begin position="130"/>
        <end position="151"/>
    </location>
</feature>
<keyword evidence="3 5" id="KW-1133">Transmembrane helix</keyword>
<gene>
    <name evidence="8" type="ORF">KUTeg_005189</name>
</gene>
<keyword evidence="9" id="KW-1185">Reference proteome</keyword>
<evidence type="ECO:0000256" key="2">
    <source>
        <dbReference type="ARBA" id="ARBA00022692"/>
    </source>
</evidence>
<feature type="domain" description="Neurotransmitter-gated ion-channel transmembrane" evidence="7">
    <location>
        <begin position="137"/>
        <end position="190"/>
    </location>
</feature>
<organism evidence="8 9">
    <name type="scientific">Tegillarca granosa</name>
    <name type="common">Malaysian cockle</name>
    <name type="synonym">Anadara granosa</name>
    <dbReference type="NCBI Taxonomy" id="220873"/>
    <lineage>
        <taxon>Eukaryota</taxon>
        <taxon>Metazoa</taxon>
        <taxon>Spiralia</taxon>
        <taxon>Lophotrochozoa</taxon>
        <taxon>Mollusca</taxon>
        <taxon>Bivalvia</taxon>
        <taxon>Autobranchia</taxon>
        <taxon>Pteriomorphia</taxon>
        <taxon>Arcoida</taxon>
        <taxon>Arcoidea</taxon>
        <taxon>Arcidae</taxon>
        <taxon>Tegillarca</taxon>
    </lineage>
</organism>
<evidence type="ECO:0000313" key="9">
    <source>
        <dbReference type="Proteomes" id="UP001217089"/>
    </source>
</evidence>
<dbReference type="CDD" id="cd18989">
    <property type="entry name" value="LGIC_ECD_cation"/>
    <property type="match status" value="1"/>
</dbReference>
<dbReference type="InterPro" id="IPR006202">
    <property type="entry name" value="Neur_chan_lig-bd"/>
</dbReference>
<dbReference type="InterPro" id="IPR036719">
    <property type="entry name" value="Neuro-gated_channel_TM_sf"/>
</dbReference>
<dbReference type="InterPro" id="IPR006029">
    <property type="entry name" value="Neurotrans-gated_channel_TM"/>
</dbReference>
<dbReference type="EMBL" id="JARBDR010000246">
    <property type="protein sequence ID" value="KAJ8317285.1"/>
    <property type="molecule type" value="Genomic_DNA"/>
</dbReference>
<feature type="transmembrane region" description="Helical" evidence="5">
    <location>
        <begin position="163"/>
        <end position="182"/>
    </location>
</feature>
<evidence type="ECO:0000256" key="4">
    <source>
        <dbReference type="ARBA" id="ARBA00023136"/>
    </source>
</evidence>
<dbReference type="SUPFAM" id="SSF90112">
    <property type="entry name" value="Neurotransmitter-gated ion-channel transmembrane pore"/>
    <property type="match status" value="1"/>
</dbReference>
<proteinExistence type="predicted"/>
<dbReference type="PANTHER" id="PTHR18945">
    <property type="entry name" value="NEUROTRANSMITTER GATED ION CHANNEL"/>
    <property type="match status" value="1"/>
</dbReference>
<dbReference type="Gene3D" id="1.20.58.390">
    <property type="entry name" value="Neurotransmitter-gated ion-channel transmembrane domain"/>
    <property type="match status" value="1"/>
</dbReference>